<proteinExistence type="inferred from homology"/>
<dbReference type="GO" id="GO:0016829">
    <property type="term" value="F:lyase activity"/>
    <property type="evidence" value="ECO:0007669"/>
    <property type="project" value="UniProtKB-KW"/>
</dbReference>
<dbReference type="InterPro" id="IPR053953">
    <property type="entry name" value="NirdL-like_HTH"/>
</dbReference>
<dbReference type="SMART" id="SM00344">
    <property type="entry name" value="HTH_ASNC"/>
    <property type="match status" value="1"/>
</dbReference>
<dbReference type="Pfam" id="PF17805">
    <property type="entry name" value="AsnC_trans_reg2"/>
    <property type="match status" value="2"/>
</dbReference>
<sequence>MDDLDLRLLNEFQRDMPLVSRPFRAMGETLNLTEAEVLSRLAAMREMGRISRVGATCRPNTAAASTLAALAVPEDRIEEVAEIVNAETGVNHSYLREGDWNIWFVATAPDQDQLAESLARIEDASGLPVLSLPLLRAFNIDLGFPLSGPRRSMALDRAADEDAMQPGDRPIMQALSQGLALVPQPFAALAATLDRPEAEILQRIEALAQARILTRVGVIVRHRALGWRENAMVVWRLPEAQIEAAGEALARIPGVTLCYQRRTVPGLWEFPLFCMIHARSRPEAMAVLDRARALPQLDGVEHRILFSTRCFRQRGAVITTDTLPRRKGRAA</sequence>
<feature type="domain" description="Siroheme decarboxylase NirL-like HTH" evidence="7">
    <location>
        <begin position="168"/>
        <end position="212"/>
    </location>
</feature>
<comment type="similarity">
    <text evidence="3">Belongs to the Ahb/Nir family.</text>
</comment>
<dbReference type="InterPro" id="IPR019888">
    <property type="entry name" value="Tscrpt_reg_AsnC-like"/>
</dbReference>
<protein>
    <recommendedName>
        <fullName evidence="4">siroheme decarboxylase</fullName>
        <ecNumber evidence="4">4.1.1.111</ecNumber>
    </recommendedName>
</protein>
<evidence type="ECO:0000256" key="5">
    <source>
        <dbReference type="ARBA" id="ARBA00048470"/>
    </source>
</evidence>
<dbReference type="OrthoDB" id="9806536at2"/>
<feature type="domain" description="Siroheme decarboxylase AsnC-like ligand binding" evidence="6">
    <location>
        <begin position="64"/>
        <end position="138"/>
    </location>
</feature>
<dbReference type="KEGG" id="paru:CYR75_07955"/>
<evidence type="ECO:0000259" key="6">
    <source>
        <dbReference type="Pfam" id="PF17805"/>
    </source>
</evidence>
<evidence type="ECO:0000313" key="9">
    <source>
        <dbReference type="Proteomes" id="UP000234882"/>
    </source>
</evidence>
<comment type="catalytic activity">
    <reaction evidence="5">
        <text>siroheme + 2 H(+) = 12,18-didecarboxysiroheme + 2 CO2</text>
        <dbReference type="Rhea" id="RHEA:19093"/>
        <dbReference type="ChEBI" id="CHEBI:15378"/>
        <dbReference type="ChEBI" id="CHEBI:16526"/>
        <dbReference type="ChEBI" id="CHEBI:60052"/>
        <dbReference type="ChEBI" id="CHEBI:140497"/>
        <dbReference type="EC" id="4.1.1.111"/>
    </reaction>
</comment>
<dbReference type="PANTHER" id="PTHR43413">
    <property type="entry name" value="TRANSCRIPTIONAL REGULATOR, ASNC FAMILY"/>
    <property type="match status" value="1"/>
</dbReference>
<dbReference type="Proteomes" id="UP000234882">
    <property type="component" value="Chromosome"/>
</dbReference>
<feature type="domain" description="Siroheme decarboxylase AsnC-like ligand binding" evidence="6">
    <location>
        <begin position="225"/>
        <end position="312"/>
    </location>
</feature>
<reference evidence="9" key="1">
    <citation type="submission" date="2017-12" db="EMBL/GenBank/DDBJ databases">
        <title>Genomic analysis of Paracoccus sp. CBA4604.</title>
        <authorList>
            <person name="Roh S.W."/>
            <person name="Kim J.Y."/>
            <person name="Kim J.S."/>
        </authorList>
    </citation>
    <scope>NUCLEOTIDE SEQUENCE [LARGE SCALE GENOMIC DNA]</scope>
    <source>
        <strain evidence="9">CBA4604</strain>
    </source>
</reference>
<organism evidence="8 9">
    <name type="scientific">Paracoccus jeotgali</name>
    <dbReference type="NCBI Taxonomy" id="2065379"/>
    <lineage>
        <taxon>Bacteria</taxon>
        <taxon>Pseudomonadati</taxon>
        <taxon>Pseudomonadota</taxon>
        <taxon>Alphaproteobacteria</taxon>
        <taxon>Rhodobacterales</taxon>
        <taxon>Paracoccaceae</taxon>
        <taxon>Paracoccus</taxon>
    </lineage>
</organism>
<dbReference type="InterPro" id="IPR050684">
    <property type="entry name" value="HTH-Siroheme_Decarb"/>
</dbReference>
<accession>A0A2K9MEY8</accession>
<evidence type="ECO:0000259" key="7">
    <source>
        <dbReference type="Pfam" id="PF22451"/>
    </source>
</evidence>
<name>A0A2K9MEY8_9RHOB</name>
<dbReference type="Gene3D" id="3.30.70.3460">
    <property type="match status" value="2"/>
</dbReference>
<dbReference type="EC" id="4.1.1.111" evidence="4"/>
<dbReference type="InterPro" id="IPR040523">
    <property type="entry name" value="AsnC_trans_reg2"/>
</dbReference>
<dbReference type="RefSeq" id="WP_101499557.1">
    <property type="nucleotide sequence ID" value="NZ_CP025583.1"/>
</dbReference>
<keyword evidence="1" id="KW-0456">Lyase</keyword>
<dbReference type="PANTHER" id="PTHR43413:SF1">
    <property type="entry name" value="SIROHEME DECARBOXYLASE NIRL SUBUNIT"/>
    <property type="match status" value="1"/>
</dbReference>
<dbReference type="Pfam" id="PF22451">
    <property type="entry name" value="NirdL-like_HTH"/>
    <property type="match status" value="2"/>
</dbReference>
<dbReference type="InterPro" id="IPR036388">
    <property type="entry name" value="WH-like_DNA-bd_sf"/>
</dbReference>
<evidence type="ECO:0000256" key="1">
    <source>
        <dbReference type="ARBA" id="ARBA00023239"/>
    </source>
</evidence>
<dbReference type="Gene3D" id="1.10.10.10">
    <property type="entry name" value="Winged helix-like DNA-binding domain superfamily/Winged helix DNA-binding domain"/>
    <property type="match status" value="1"/>
</dbReference>
<keyword evidence="9" id="KW-1185">Reference proteome</keyword>
<evidence type="ECO:0000313" key="8">
    <source>
        <dbReference type="EMBL" id="AUM74209.1"/>
    </source>
</evidence>
<dbReference type="AlphaFoldDB" id="A0A2K9MEY8"/>
<feature type="domain" description="Siroheme decarboxylase NirL-like HTH" evidence="7">
    <location>
        <begin position="5"/>
        <end position="50"/>
    </location>
</feature>
<dbReference type="EMBL" id="CP025583">
    <property type="protein sequence ID" value="AUM74209.1"/>
    <property type="molecule type" value="Genomic_DNA"/>
</dbReference>
<evidence type="ECO:0000256" key="4">
    <source>
        <dbReference type="ARBA" id="ARBA00023471"/>
    </source>
</evidence>
<evidence type="ECO:0000256" key="3">
    <source>
        <dbReference type="ARBA" id="ARBA00023457"/>
    </source>
</evidence>
<evidence type="ECO:0000256" key="2">
    <source>
        <dbReference type="ARBA" id="ARBA00023444"/>
    </source>
</evidence>
<comment type="pathway">
    <text evidence="2">Porphyrin-containing compound metabolism.</text>
</comment>
<gene>
    <name evidence="8" type="ORF">CYR75_07955</name>
</gene>